<reference evidence="1 2" key="1">
    <citation type="submission" date="2024-08" db="EMBL/GenBank/DDBJ databases">
        <authorList>
            <person name="Ishaq N."/>
        </authorList>
    </citation>
    <scope>NUCLEOTIDE SEQUENCE [LARGE SCALE GENOMIC DNA]</scope>
    <source>
        <strain evidence="1 2">DSM 18651</strain>
    </source>
</reference>
<gene>
    <name evidence="1" type="ORF">ACCI49_10910</name>
</gene>
<proteinExistence type="predicted"/>
<dbReference type="RefSeq" id="WP_371838992.1">
    <property type="nucleotide sequence ID" value="NZ_JBGMEK010000020.1"/>
</dbReference>
<dbReference type="EMBL" id="JBGMEK010000020">
    <property type="protein sequence ID" value="MFA0811428.1"/>
    <property type="molecule type" value="Genomic_DNA"/>
</dbReference>
<comment type="caution">
    <text evidence="1">The sequence shown here is derived from an EMBL/GenBank/DDBJ whole genome shotgun (WGS) entry which is preliminary data.</text>
</comment>
<accession>A0ABV4P102</accession>
<dbReference type="Pfam" id="PF04463">
    <property type="entry name" value="2-thiour_desulf"/>
    <property type="match status" value="1"/>
</dbReference>
<evidence type="ECO:0000313" key="2">
    <source>
        <dbReference type="Proteomes" id="UP001569428"/>
    </source>
</evidence>
<dbReference type="InterPro" id="IPR007553">
    <property type="entry name" value="2-thiour_desulf"/>
</dbReference>
<sequence length="121" mass="13540">MVKVLVLKRGKERIHCARDRMRHGCRLRAYRDVFTASLECSVFFPSDPVVSSCLLGKGVRYNGSDVAVDNADFDWLVEAQNIITFCPEISAGLTIPRAPADVKYYSLSRGEKSIMVRLVVS</sequence>
<evidence type="ECO:0000313" key="1">
    <source>
        <dbReference type="EMBL" id="MFA0811428.1"/>
    </source>
</evidence>
<keyword evidence="2" id="KW-1185">Reference proteome</keyword>
<organism evidence="1 2">
    <name type="scientific">Microbulbifer epialgicus</name>
    <dbReference type="NCBI Taxonomy" id="393907"/>
    <lineage>
        <taxon>Bacteria</taxon>
        <taxon>Pseudomonadati</taxon>
        <taxon>Pseudomonadota</taxon>
        <taxon>Gammaproteobacteria</taxon>
        <taxon>Cellvibrionales</taxon>
        <taxon>Microbulbiferaceae</taxon>
        <taxon>Microbulbifer</taxon>
    </lineage>
</organism>
<protein>
    <submittedName>
        <fullName evidence="1">DUF523 domain-containing protein</fullName>
    </submittedName>
</protein>
<dbReference type="Proteomes" id="UP001569428">
    <property type="component" value="Unassembled WGS sequence"/>
</dbReference>
<name>A0ABV4P102_9GAMM</name>